<keyword evidence="5 6" id="KW-0472">Membrane</keyword>
<organism evidence="8 9">
    <name type="scientific">SAR324 cluster bacterium</name>
    <dbReference type="NCBI Taxonomy" id="2024889"/>
    <lineage>
        <taxon>Bacteria</taxon>
        <taxon>Deltaproteobacteria</taxon>
        <taxon>SAR324 cluster</taxon>
    </lineage>
</organism>
<feature type="transmembrane region" description="Helical" evidence="6">
    <location>
        <begin position="12"/>
        <end position="38"/>
    </location>
</feature>
<keyword evidence="3 6" id="KW-0812">Transmembrane</keyword>
<feature type="domain" description="EamA" evidence="7">
    <location>
        <begin position="6"/>
        <end position="88"/>
    </location>
</feature>
<reference evidence="8 9" key="1">
    <citation type="submission" date="2018-06" db="EMBL/GenBank/DDBJ databases">
        <title>Combined omics and stable isotope probing to characterize newly discovered Mariana Back-Arc vent microbial communities.</title>
        <authorList>
            <person name="Trembath-Reichert E."/>
            <person name="Huber J.A."/>
        </authorList>
    </citation>
    <scope>NUCLEOTIDE SEQUENCE [LARGE SCALE GENOMIC DNA]</scope>
    <source>
        <strain evidence="8">MAG 54</strain>
    </source>
</reference>
<dbReference type="Proteomes" id="UP000287719">
    <property type="component" value="Unassembled WGS sequence"/>
</dbReference>
<dbReference type="SUPFAM" id="SSF103481">
    <property type="entry name" value="Multidrug resistance efflux transporter EmrE"/>
    <property type="match status" value="1"/>
</dbReference>
<feature type="transmembrane region" description="Helical" evidence="6">
    <location>
        <begin position="45"/>
        <end position="66"/>
    </location>
</feature>
<dbReference type="GO" id="GO:0016020">
    <property type="term" value="C:membrane"/>
    <property type="evidence" value="ECO:0007669"/>
    <property type="project" value="UniProtKB-SubCell"/>
</dbReference>
<evidence type="ECO:0000256" key="5">
    <source>
        <dbReference type="ARBA" id="ARBA00023136"/>
    </source>
</evidence>
<dbReference type="InterPro" id="IPR037185">
    <property type="entry name" value="EmrE-like"/>
</dbReference>
<accession>A0A432GXZ2</accession>
<evidence type="ECO:0000256" key="1">
    <source>
        <dbReference type="ARBA" id="ARBA00004141"/>
    </source>
</evidence>
<feature type="transmembrane region" description="Helical" evidence="6">
    <location>
        <begin position="72"/>
        <end position="90"/>
    </location>
</feature>
<evidence type="ECO:0000313" key="8">
    <source>
        <dbReference type="EMBL" id="RTZ88432.1"/>
    </source>
</evidence>
<dbReference type="Pfam" id="PF00892">
    <property type="entry name" value="EamA"/>
    <property type="match status" value="1"/>
</dbReference>
<dbReference type="Gene3D" id="1.10.3730.20">
    <property type="match status" value="1"/>
</dbReference>
<protein>
    <submittedName>
        <fullName evidence="8">EamA/RhaT family transporter</fullName>
    </submittedName>
</protein>
<dbReference type="InterPro" id="IPR000620">
    <property type="entry name" value="EamA_dom"/>
</dbReference>
<evidence type="ECO:0000256" key="4">
    <source>
        <dbReference type="ARBA" id="ARBA00022989"/>
    </source>
</evidence>
<dbReference type="EMBL" id="QNZJ01000038">
    <property type="protein sequence ID" value="RTZ88432.1"/>
    <property type="molecule type" value="Genomic_DNA"/>
</dbReference>
<keyword evidence="4 6" id="KW-1133">Transmembrane helix</keyword>
<comment type="similarity">
    <text evidence="2">Belongs to the EamA transporter family.</text>
</comment>
<evidence type="ECO:0000313" key="9">
    <source>
        <dbReference type="Proteomes" id="UP000287719"/>
    </source>
</evidence>
<proteinExistence type="inferred from homology"/>
<name>A0A432GXZ2_9DELT</name>
<evidence type="ECO:0000256" key="6">
    <source>
        <dbReference type="SAM" id="Phobius"/>
    </source>
</evidence>
<dbReference type="PANTHER" id="PTHR32322">
    <property type="entry name" value="INNER MEMBRANE TRANSPORTER"/>
    <property type="match status" value="1"/>
</dbReference>
<sequence>FSLIFENWNIEWSTSFILAFLYTTLVPGLLGTLIWFYLVRRVGPVRAATFHFLNPFFGVLVAALILSEPLSVRDGIGVTIIMAGILLVQMSRRQIANSD</sequence>
<comment type="caution">
    <text evidence="8">The sequence shown here is derived from an EMBL/GenBank/DDBJ whole genome shotgun (WGS) entry which is preliminary data.</text>
</comment>
<evidence type="ECO:0000256" key="3">
    <source>
        <dbReference type="ARBA" id="ARBA00022692"/>
    </source>
</evidence>
<evidence type="ECO:0000259" key="7">
    <source>
        <dbReference type="Pfam" id="PF00892"/>
    </source>
</evidence>
<dbReference type="PANTHER" id="PTHR32322:SF2">
    <property type="entry name" value="EAMA DOMAIN-CONTAINING PROTEIN"/>
    <property type="match status" value="1"/>
</dbReference>
<gene>
    <name evidence="8" type="ORF">DSY95_01005</name>
</gene>
<comment type="subcellular location">
    <subcellularLocation>
        <location evidence="1">Membrane</location>
        <topology evidence="1">Multi-pass membrane protein</topology>
    </subcellularLocation>
</comment>
<dbReference type="InterPro" id="IPR050638">
    <property type="entry name" value="AA-Vitamin_Transporters"/>
</dbReference>
<evidence type="ECO:0000256" key="2">
    <source>
        <dbReference type="ARBA" id="ARBA00007362"/>
    </source>
</evidence>
<feature type="non-terminal residue" evidence="8">
    <location>
        <position position="1"/>
    </location>
</feature>
<dbReference type="AlphaFoldDB" id="A0A432GXZ2"/>